<keyword evidence="4" id="KW-0547">Nucleotide-binding</keyword>
<keyword evidence="5" id="KW-0418">Kinase</keyword>
<dbReference type="PROSITE" id="PS50011">
    <property type="entry name" value="PROTEIN_KINASE_DOM"/>
    <property type="match status" value="1"/>
</dbReference>
<evidence type="ECO:0000259" key="10">
    <source>
        <dbReference type="PROSITE" id="PS50011"/>
    </source>
</evidence>
<dbReference type="InterPro" id="IPR011009">
    <property type="entry name" value="Kinase-like_dom_sf"/>
</dbReference>
<evidence type="ECO:0000256" key="2">
    <source>
        <dbReference type="ARBA" id="ARBA00022527"/>
    </source>
</evidence>
<keyword evidence="3" id="KW-0808">Transferase</keyword>
<evidence type="ECO:0000256" key="9">
    <source>
        <dbReference type="SAM" id="MobiDB-lite"/>
    </source>
</evidence>
<evidence type="ECO:0000256" key="6">
    <source>
        <dbReference type="ARBA" id="ARBA00022840"/>
    </source>
</evidence>
<name>A0A6P8GT01_CLUHA</name>
<dbReference type="PANTHER" id="PTHR24346">
    <property type="entry name" value="MAP/MICROTUBULE AFFINITY-REGULATING KINASE"/>
    <property type="match status" value="1"/>
</dbReference>
<dbReference type="FunFam" id="1.10.510.10:FF:000944">
    <property type="entry name" value="Testis-specific serine/threonine-protein kinase 5"/>
    <property type="match status" value="1"/>
</dbReference>
<evidence type="ECO:0000256" key="3">
    <source>
        <dbReference type="ARBA" id="ARBA00022679"/>
    </source>
</evidence>
<feature type="region of interest" description="Disordered" evidence="9">
    <location>
        <begin position="256"/>
        <end position="336"/>
    </location>
</feature>
<reference evidence="12" key="1">
    <citation type="submission" date="2025-08" db="UniProtKB">
        <authorList>
            <consortium name="RefSeq"/>
        </authorList>
    </citation>
    <scope>IDENTIFICATION</scope>
</reference>
<protein>
    <recommendedName>
        <fullName evidence="1">non-specific serine/threonine protein kinase</fullName>
        <ecNumber evidence="1">2.7.11.1</ecNumber>
    </recommendedName>
</protein>
<dbReference type="GO" id="GO:0005524">
    <property type="term" value="F:ATP binding"/>
    <property type="evidence" value="ECO:0007669"/>
    <property type="project" value="UniProtKB-KW"/>
</dbReference>
<keyword evidence="2" id="KW-0723">Serine/threonine-protein kinase</keyword>
<dbReference type="InterPro" id="IPR000719">
    <property type="entry name" value="Prot_kinase_dom"/>
</dbReference>
<gene>
    <name evidence="12" type="primary">LOC105892095</name>
</gene>
<dbReference type="EC" id="2.7.11.1" evidence="1"/>
<evidence type="ECO:0000313" key="12">
    <source>
        <dbReference type="RefSeq" id="XP_031442314.1"/>
    </source>
</evidence>
<keyword evidence="11" id="KW-1185">Reference proteome</keyword>
<evidence type="ECO:0000256" key="5">
    <source>
        <dbReference type="ARBA" id="ARBA00022777"/>
    </source>
</evidence>
<dbReference type="OrthoDB" id="193931at2759"/>
<comment type="catalytic activity">
    <reaction evidence="7">
        <text>L-threonyl-[protein] + ATP = O-phospho-L-threonyl-[protein] + ADP + H(+)</text>
        <dbReference type="Rhea" id="RHEA:46608"/>
        <dbReference type="Rhea" id="RHEA-COMP:11060"/>
        <dbReference type="Rhea" id="RHEA-COMP:11605"/>
        <dbReference type="ChEBI" id="CHEBI:15378"/>
        <dbReference type="ChEBI" id="CHEBI:30013"/>
        <dbReference type="ChEBI" id="CHEBI:30616"/>
        <dbReference type="ChEBI" id="CHEBI:61977"/>
        <dbReference type="ChEBI" id="CHEBI:456216"/>
        <dbReference type="EC" id="2.7.11.1"/>
    </reaction>
</comment>
<evidence type="ECO:0000256" key="4">
    <source>
        <dbReference type="ARBA" id="ARBA00022741"/>
    </source>
</evidence>
<dbReference type="Proteomes" id="UP000515152">
    <property type="component" value="Chromosome 19"/>
</dbReference>
<comment type="catalytic activity">
    <reaction evidence="8">
        <text>L-seryl-[protein] + ATP = O-phospho-L-seryl-[protein] + ADP + H(+)</text>
        <dbReference type="Rhea" id="RHEA:17989"/>
        <dbReference type="Rhea" id="RHEA-COMP:9863"/>
        <dbReference type="Rhea" id="RHEA-COMP:11604"/>
        <dbReference type="ChEBI" id="CHEBI:15378"/>
        <dbReference type="ChEBI" id="CHEBI:29999"/>
        <dbReference type="ChEBI" id="CHEBI:30616"/>
        <dbReference type="ChEBI" id="CHEBI:83421"/>
        <dbReference type="ChEBI" id="CHEBI:456216"/>
        <dbReference type="EC" id="2.7.11.1"/>
    </reaction>
</comment>
<dbReference type="KEGG" id="char:105892095"/>
<dbReference type="GO" id="GO:0050321">
    <property type="term" value="F:tau-protein kinase activity"/>
    <property type="evidence" value="ECO:0007669"/>
    <property type="project" value="TreeGrafter"/>
</dbReference>
<dbReference type="GO" id="GO:0035556">
    <property type="term" value="P:intracellular signal transduction"/>
    <property type="evidence" value="ECO:0007669"/>
    <property type="project" value="TreeGrafter"/>
</dbReference>
<feature type="domain" description="Protein kinase" evidence="10">
    <location>
        <begin position="1"/>
        <end position="238"/>
    </location>
</feature>
<dbReference type="GO" id="GO:0000226">
    <property type="term" value="P:microtubule cytoskeleton organization"/>
    <property type="evidence" value="ECO:0007669"/>
    <property type="project" value="TreeGrafter"/>
</dbReference>
<accession>A0A6P8GT01</accession>
<dbReference type="GO" id="GO:0005737">
    <property type="term" value="C:cytoplasm"/>
    <property type="evidence" value="ECO:0007669"/>
    <property type="project" value="TreeGrafter"/>
</dbReference>
<dbReference type="RefSeq" id="XP_031442314.1">
    <property type="nucleotide sequence ID" value="XM_031586454.1"/>
</dbReference>
<evidence type="ECO:0000313" key="11">
    <source>
        <dbReference type="Proteomes" id="UP000515152"/>
    </source>
</evidence>
<dbReference type="Pfam" id="PF00069">
    <property type="entry name" value="Pkinase"/>
    <property type="match status" value="1"/>
</dbReference>
<evidence type="ECO:0000256" key="8">
    <source>
        <dbReference type="ARBA" id="ARBA00048679"/>
    </source>
</evidence>
<dbReference type="AlphaFoldDB" id="A0A6P8GT01"/>
<dbReference type="PROSITE" id="PS00108">
    <property type="entry name" value="PROTEIN_KINASE_ST"/>
    <property type="match status" value="1"/>
</dbReference>
<dbReference type="InterPro" id="IPR008271">
    <property type="entry name" value="Ser/Thr_kinase_AS"/>
</dbReference>
<dbReference type="SUPFAM" id="SSF56112">
    <property type="entry name" value="Protein kinase-like (PK-like)"/>
    <property type="match status" value="1"/>
</dbReference>
<keyword evidence="6" id="KW-0067">ATP-binding</keyword>
<dbReference type="PANTHER" id="PTHR24346:SF84">
    <property type="entry name" value="TESTIS SPECIFIC SERINE KINASE 5"/>
    <property type="match status" value="1"/>
</dbReference>
<sequence length="409" mass="46552">MEPPVAIKIISINHAPPEYSKKFLHREIHALNVTYRHPSVIQLYDMFHTLKRVYLVLELALRGDLLEHINTVSQNKGSPGLSEDEARRIFQQIVSAVKHCHSSHIVHRDLKCENILLDEGGFVKLTDFGFANSYSDKNVLMSTFCGSVAYTAPEILMSHKYNGEMADLWSLGVILYAIVTGKLPYKEKHPRKLVQLLRKELPFHTPVSTACQDLITRLLQWQPSARLSLDQICCHHWMSPPTTGLTKLRATKSYITDGSKTPENKFRDASPKAKTSHAFQLRPGTPISTTTPFTRSNTTLAEGPQRVLGGRRSGANSADSRRILPKQEDRREELTRPMVDQASNPNQLFFTRPRPPTMPKPFHNLPNFRKPGSMAQELRNQKQLYRLTDRLPENKRPPRIPMKIPTTGF</sequence>
<evidence type="ECO:0000256" key="1">
    <source>
        <dbReference type="ARBA" id="ARBA00012513"/>
    </source>
</evidence>
<proteinExistence type="predicted"/>
<organism evidence="11 12">
    <name type="scientific">Clupea harengus</name>
    <name type="common">Atlantic herring</name>
    <dbReference type="NCBI Taxonomy" id="7950"/>
    <lineage>
        <taxon>Eukaryota</taxon>
        <taxon>Metazoa</taxon>
        <taxon>Chordata</taxon>
        <taxon>Craniata</taxon>
        <taxon>Vertebrata</taxon>
        <taxon>Euteleostomi</taxon>
        <taxon>Actinopterygii</taxon>
        <taxon>Neopterygii</taxon>
        <taxon>Teleostei</taxon>
        <taxon>Clupei</taxon>
        <taxon>Clupeiformes</taxon>
        <taxon>Clupeoidei</taxon>
        <taxon>Clupeidae</taxon>
        <taxon>Clupea</taxon>
    </lineage>
</organism>
<evidence type="ECO:0000256" key="7">
    <source>
        <dbReference type="ARBA" id="ARBA00047899"/>
    </source>
</evidence>
<dbReference type="SMART" id="SM00220">
    <property type="entry name" value="S_TKc"/>
    <property type="match status" value="1"/>
</dbReference>
<dbReference type="Gene3D" id="1.10.510.10">
    <property type="entry name" value="Transferase(Phosphotransferase) domain 1"/>
    <property type="match status" value="1"/>
</dbReference>
<dbReference type="GeneID" id="105892095"/>
<feature type="compositionally biased region" description="Basic and acidic residues" evidence="9">
    <location>
        <begin position="319"/>
        <end position="335"/>
    </location>
</feature>
<feature type="compositionally biased region" description="Low complexity" evidence="9">
    <location>
        <begin position="289"/>
        <end position="299"/>
    </location>
</feature>
<feature type="compositionally biased region" description="Basic and acidic residues" evidence="9">
    <location>
        <begin position="260"/>
        <end position="271"/>
    </location>
</feature>